<keyword evidence="3" id="KW-1185">Reference proteome</keyword>
<evidence type="ECO:0000313" key="3">
    <source>
        <dbReference type="Proteomes" id="UP001292182"/>
    </source>
</evidence>
<feature type="transmembrane region" description="Helical" evidence="1">
    <location>
        <begin position="173"/>
        <end position="194"/>
    </location>
</feature>
<keyword evidence="1" id="KW-0812">Transmembrane</keyword>
<dbReference type="RefSeq" id="WP_219019290.1">
    <property type="nucleotide sequence ID" value="NZ_CP079203.1"/>
</dbReference>
<feature type="transmembrane region" description="Helical" evidence="1">
    <location>
        <begin position="150"/>
        <end position="167"/>
    </location>
</feature>
<keyword evidence="1" id="KW-1133">Transmembrane helix</keyword>
<sequence>MSGTGPLAKILRYGIAAIGPIGSAGAQFLLSLILLRSLDKHAFGSFSFLLVATQLSWGLWSAMFCAPLPILFHAHEGPERERLMQSLFSSNLLVALAAAVLFGVMAFALGVPKGAAIIFGLYGCVALLRWFARAYAYASGRPLRTMISDNVYAVTLLLGLIPILLFPDRALGIAYATLLAGAVLGMIPFGAGYLRDQFTRFSARAARGYGPVFRQHSGWSLVGVVTTEATANSHAYIVTALFGPGAFAPIAASALLIRPISVAMNALTEFERANMARALGRGSVDEARESVRHFRWAMMAAWTVTALAAAILLQVAPHAIFPRSYPLSFVATGAALWMLVAGVRLMRMPESTLLQAAGQFRPLAMASVYSSGFSVVAVLALLLLAGTLWSIVGILVGEAIYALWIWRQCRLWLKANGAGIAPAPLEGVVTQ</sequence>
<feature type="transmembrane region" description="Helical" evidence="1">
    <location>
        <begin position="55"/>
        <end position="74"/>
    </location>
</feature>
<gene>
    <name evidence="2" type="ORF">N4G62_07360</name>
</gene>
<feature type="transmembrane region" description="Helical" evidence="1">
    <location>
        <begin position="325"/>
        <end position="343"/>
    </location>
</feature>
<evidence type="ECO:0000256" key="1">
    <source>
        <dbReference type="SAM" id="Phobius"/>
    </source>
</evidence>
<feature type="transmembrane region" description="Helical" evidence="1">
    <location>
        <begin position="12"/>
        <end position="35"/>
    </location>
</feature>
<dbReference type="Proteomes" id="UP001292182">
    <property type="component" value="Unassembled WGS sequence"/>
</dbReference>
<name>A0ABU5LPJ2_9SPHN</name>
<comment type="caution">
    <text evidence="2">The sequence shown here is derived from an EMBL/GenBank/DDBJ whole genome shotgun (WGS) entry which is preliminary data.</text>
</comment>
<proteinExistence type="predicted"/>
<feature type="transmembrane region" description="Helical" evidence="1">
    <location>
        <begin position="296"/>
        <end position="313"/>
    </location>
</feature>
<feature type="transmembrane region" description="Helical" evidence="1">
    <location>
        <begin position="115"/>
        <end position="138"/>
    </location>
</feature>
<protein>
    <recommendedName>
        <fullName evidence="4">Polysaccharide biosynthesis protein</fullName>
    </recommendedName>
</protein>
<evidence type="ECO:0008006" key="4">
    <source>
        <dbReference type="Google" id="ProtNLM"/>
    </source>
</evidence>
<evidence type="ECO:0000313" key="2">
    <source>
        <dbReference type="EMBL" id="MDZ7281842.1"/>
    </source>
</evidence>
<accession>A0ABU5LPJ2</accession>
<reference evidence="3" key="1">
    <citation type="submission" date="2023-07" db="EMBL/GenBank/DDBJ databases">
        <title>Whole genome sequence analysis of rice epiphytic Sphingomonas sanguinis OsEp_Plm_15B2.</title>
        <authorList>
            <person name="Sahu K.P."/>
            <person name="Asharani P."/>
            <person name="Reddy B."/>
            <person name="Kumar A."/>
        </authorList>
    </citation>
    <scope>NUCLEOTIDE SEQUENCE [LARGE SCALE GENOMIC DNA]</scope>
    <source>
        <strain evidence="3">OsEp_Plm_15B2</strain>
    </source>
</reference>
<organism evidence="2 3">
    <name type="scientific">Sphingomonas sanguinis</name>
    <dbReference type="NCBI Taxonomy" id="33051"/>
    <lineage>
        <taxon>Bacteria</taxon>
        <taxon>Pseudomonadati</taxon>
        <taxon>Pseudomonadota</taxon>
        <taxon>Alphaproteobacteria</taxon>
        <taxon>Sphingomonadales</taxon>
        <taxon>Sphingomonadaceae</taxon>
        <taxon>Sphingomonas</taxon>
    </lineage>
</organism>
<dbReference type="EMBL" id="JAOBTW010000007">
    <property type="protein sequence ID" value="MDZ7281842.1"/>
    <property type="molecule type" value="Genomic_DNA"/>
</dbReference>
<keyword evidence="1" id="KW-0472">Membrane</keyword>
<feature type="transmembrane region" description="Helical" evidence="1">
    <location>
        <begin position="86"/>
        <end position="109"/>
    </location>
</feature>